<evidence type="ECO:0008006" key="3">
    <source>
        <dbReference type="Google" id="ProtNLM"/>
    </source>
</evidence>
<accession>A0AB34IZU2</accession>
<organism evidence="1 2">
    <name type="scientific">Prymnesium parvum</name>
    <name type="common">Toxic golden alga</name>
    <dbReference type="NCBI Taxonomy" id="97485"/>
    <lineage>
        <taxon>Eukaryota</taxon>
        <taxon>Haptista</taxon>
        <taxon>Haptophyta</taxon>
        <taxon>Prymnesiophyceae</taxon>
        <taxon>Prymnesiales</taxon>
        <taxon>Prymnesiaceae</taxon>
        <taxon>Prymnesium</taxon>
    </lineage>
</organism>
<protein>
    <recommendedName>
        <fullName evidence="3">Secreted protein</fullName>
    </recommendedName>
</protein>
<evidence type="ECO:0000313" key="2">
    <source>
        <dbReference type="Proteomes" id="UP001515480"/>
    </source>
</evidence>
<dbReference type="EMBL" id="JBGBPQ010000016">
    <property type="protein sequence ID" value="KAL1508716.1"/>
    <property type="molecule type" value="Genomic_DNA"/>
</dbReference>
<gene>
    <name evidence="1" type="ORF">AB1Y20_004811</name>
</gene>
<proteinExistence type="predicted"/>
<name>A0AB34IZU2_PRYPA</name>
<dbReference type="Proteomes" id="UP001515480">
    <property type="component" value="Unassembled WGS sequence"/>
</dbReference>
<dbReference type="AlphaFoldDB" id="A0AB34IZU2"/>
<evidence type="ECO:0000313" key="1">
    <source>
        <dbReference type="EMBL" id="KAL1508716.1"/>
    </source>
</evidence>
<reference evidence="1 2" key="1">
    <citation type="journal article" date="2024" name="Science">
        <title>Giant polyketide synthase enzymes in the biosynthesis of giant marine polyether toxins.</title>
        <authorList>
            <person name="Fallon T.R."/>
            <person name="Shende V.V."/>
            <person name="Wierzbicki I.H."/>
            <person name="Pendleton A.L."/>
            <person name="Watervoot N.F."/>
            <person name="Auber R.P."/>
            <person name="Gonzalez D.J."/>
            <person name="Wisecaver J.H."/>
            <person name="Moore B.S."/>
        </authorList>
    </citation>
    <scope>NUCLEOTIDE SEQUENCE [LARGE SCALE GENOMIC DNA]</scope>
    <source>
        <strain evidence="1 2">12B1</strain>
    </source>
</reference>
<sequence length="102" mass="11692">MFCSSNDIFQLLMRGVQIWLVRRVAHHHRHHCLLLPPWQQRDALQDLRHGSRMQSPSARTDGVHLQTGCSTFLLHVQRLALGHELLPSAKASPLSTSRTLRQ</sequence>
<keyword evidence="2" id="KW-1185">Reference proteome</keyword>
<comment type="caution">
    <text evidence="1">The sequence shown here is derived from an EMBL/GenBank/DDBJ whole genome shotgun (WGS) entry which is preliminary data.</text>
</comment>